<dbReference type="EMBL" id="LUUI01000044">
    <property type="protein sequence ID" value="OAI20457.1"/>
    <property type="molecule type" value="Genomic_DNA"/>
</dbReference>
<keyword evidence="1" id="KW-0812">Transmembrane</keyword>
<sequence length="64" mass="7222">MCNSNDASKFTGIKPGLHGNVAWNFIGNTQSREHEQIADFQFCCVALLFIFPALVIEKHRLIET</sequence>
<evidence type="ECO:0000313" key="2">
    <source>
        <dbReference type="EMBL" id="OAI20457.1"/>
    </source>
</evidence>
<gene>
    <name evidence="2" type="ORF">A1359_03060</name>
</gene>
<comment type="caution">
    <text evidence="2">The sequence shown here is derived from an EMBL/GenBank/DDBJ whole genome shotgun (WGS) entry which is preliminary data.</text>
</comment>
<organism evidence="2 3">
    <name type="scientific">Methylomonas lenta</name>
    <dbReference type="NCBI Taxonomy" id="980561"/>
    <lineage>
        <taxon>Bacteria</taxon>
        <taxon>Pseudomonadati</taxon>
        <taxon>Pseudomonadota</taxon>
        <taxon>Gammaproteobacteria</taxon>
        <taxon>Methylococcales</taxon>
        <taxon>Methylococcaceae</taxon>
        <taxon>Methylomonas</taxon>
    </lineage>
</organism>
<keyword evidence="1" id="KW-0472">Membrane</keyword>
<reference evidence="2 3" key="1">
    <citation type="submission" date="2016-03" db="EMBL/GenBank/DDBJ databases">
        <authorList>
            <person name="Ploux O."/>
        </authorList>
    </citation>
    <scope>NUCLEOTIDE SEQUENCE [LARGE SCALE GENOMIC DNA]</scope>
    <source>
        <strain evidence="2 3">R-45370</strain>
    </source>
</reference>
<proteinExistence type="predicted"/>
<dbReference type="STRING" id="980561.A1359_03060"/>
<feature type="transmembrane region" description="Helical" evidence="1">
    <location>
        <begin position="37"/>
        <end position="56"/>
    </location>
</feature>
<evidence type="ECO:0000256" key="1">
    <source>
        <dbReference type="SAM" id="Phobius"/>
    </source>
</evidence>
<name>A0A177NQV7_9GAMM</name>
<evidence type="ECO:0000313" key="3">
    <source>
        <dbReference type="Proteomes" id="UP000078476"/>
    </source>
</evidence>
<accession>A0A177NQV7</accession>
<keyword evidence="1" id="KW-1133">Transmembrane helix</keyword>
<dbReference type="AlphaFoldDB" id="A0A177NQV7"/>
<keyword evidence="3" id="KW-1185">Reference proteome</keyword>
<dbReference type="Proteomes" id="UP000078476">
    <property type="component" value="Unassembled WGS sequence"/>
</dbReference>
<protein>
    <submittedName>
        <fullName evidence="2">Uncharacterized protein</fullName>
    </submittedName>
</protein>